<evidence type="ECO:0000313" key="3">
    <source>
        <dbReference type="Proteomes" id="UP000181917"/>
    </source>
</evidence>
<name>A0A1H1FPW6_9MICC</name>
<dbReference type="InterPro" id="IPR005135">
    <property type="entry name" value="Endo/exonuclease/phosphatase"/>
</dbReference>
<dbReference type="Proteomes" id="UP000181917">
    <property type="component" value="Unassembled WGS sequence"/>
</dbReference>
<evidence type="ECO:0000259" key="1">
    <source>
        <dbReference type="Pfam" id="PF03372"/>
    </source>
</evidence>
<keyword evidence="2" id="KW-0378">Hydrolase</keyword>
<proteinExistence type="predicted"/>
<dbReference type="KEGG" id="acry:AC20117_21470"/>
<protein>
    <submittedName>
        <fullName evidence="2">Exonuclease III</fullName>
    </submittedName>
</protein>
<dbReference type="Pfam" id="PF03372">
    <property type="entry name" value="Exo_endo_phos"/>
    <property type="match status" value="1"/>
</dbReference>
<keyword evidence="2" id="KW-0540">Nuclease</keyword>
<dbReference type="GO" id="GO:0004527">
    <property type="term" value="F:exonuclease activity"/>
    <property type="evidence" value="ECO:0007669"/>
    <property type="project" value="UniProtKB-KW"/>
</dbReference>
<dbReference type="RefSeq" id="WP_074701737.1">
    <property type="nucleotide sequence ID" value="NZ_CP018863.1"/>
</dbReference>
<keyword evidence="3" id="KW-1185">Reference proteome</keyword>
<evidence type="ECO:0000313" key="2">
    <source>
        <dbReference type="EMBL" id="SDR02950.1"/>
    </source>
</evidence>
<dbReference type="AlphaFoldDB" id="A0A1H1FPW6"/>
<sequence>MPAHQRPGQPRRQTTVLRIATMNVLSPSHAHWPVRRPLLKECLSRLEADVYALQEIDAAGTHDAAAELIGPGYHIVRHTRTAPDGTGAVIASRWPIVVLQELDLDVSSRTSADSWYSTVIAEIHAPAPWGTFLMVHHKPVWQLGYERERELQAVATAGAVERLLDSANRHVIIAGDFDAAPDSASIRFWTGLQSLEGISVAYQDSWTVKHQDEPGHTFSPHNILVRNGDMPLDSGRRIDYIMNRCGIHGPSLAVAQCRRIAEPDAARQPSDHYGLCTDYQIPARPVGTPPI</sequence>
<dbReference type="EMBL" id="FNKH01000002">
    <property type="protein sequence ID" value="SDR02950.1"/>
    <property type="molecule type" value="Genomic_DNA"/>
</dbReference>
<feature type="domain" description="Endonuclease/exonuclease/phosphatase" evidence="1">
    <location>
        <begin position="20"/>
        <end position="272"/>
    </location>
</feature>
<dbReference type="InterPro" id="IPR036691">
    <property type="entry name" value="Endo/exonu/phosph_ase_sf"/>
</dbReference>
<keyword evidence="2" id="KW-0269">Exonuclease</keyword>
<dbReference type="Gene3D" id="3.60.10.10">
    <property type="entry name" value="Endonuclease/exonuclease/phosphatase"/>
    <property type="match status" value="1"/>
</dbReference>
<dbReference type="STRING" id="37928.SAMN04489742_3577"/>
<dbReference type="SUPFAM" id="SSF56219">
    <property type="entry name" value="DNase I-like"/>
    <property type="match status" value="1"/>
</dbReference>
<organism evidence="2 3">
    <name type="scientific">Crystallibacter crystallopoietes</name>
    <dbReference type="NCBI Taxonomy" id="37928"/>
    <lineage>
        <taxon>Bacteria</taxon>
        <taxon>Bacillati</taxon>
        <taxon>Actinomycetota</taxon>
        <taxon>Actinomycetes</taxon>
        <taxon>Micrococcales</taxon>
        <taxon>Micrococcaceae</taxon>
        <taxon>Crystallibacter</taxon>
    </lineage>
</organism>
<gene>
    <name evidence="2" type="ORF">SAMN04489742_3577</name>
</gene>
<accession>A0A1H1FPW6</accession>
<reference evidence="2 3" key="1">
    <citation type="submission" date="2016-10" db="EMBL/GenBank/DDBJ databases">
        <authorList>
            <person name="de Groot N.N."/>
        </authorList>
    </citation>
    <scope>NUCLEOTIDE SEQUENCE [LARGE SCALE GENOMIC DNA]</scope>
    <source>
        <strain evidence="2 3">DSM 20117</strain>
    </source>
</reference>